<keyword evidence="2" id="KW-0677">Repeat</keyword>
<keyword evidence="1 4" id="KW-0853">WD repeat</keyword>
<dbReference type="AlphaFoldDB" id="A0AAW1QT22"/>
<feature type="repeat" description="WD" evidence="4">
    <location>
        <begin position="292"/>
        <end position="333"/>
    </location>
</feature>
<dbReference type="PROSITE" id="PS00678">
    <property type="entry name" value="WD_REPEATS_1"/>
    <property type="match status" value="2"/>
</dbReference>
<dbReference type="CDD" id="cd00051">
    <property type="entry name" value="EFh"/>
    <property type="match status" value="1"/>
</dbReference>
<evidence type="ECO:0000256" key="2">
    <source>
        <dbReference type="ARBA" id="ARBA00022737"/>
    </source>
</evidence>
<dbReference type="SMART" id="SM00054">
    <property type="entry name" value="EFh"/>
    <property type="match status" value="2"/>
</dbReference>
<feature type="region of interest" description="Disordered" evidence="5">
    <location>
        <begin position="790"/>
        <end position="817"/>
    </location>
</feature>
<dbReference type="GO" id="GO:0005509">
    <property type="term" value="F:calcium ion binding"/>
    <property type="evidence" value="ECO:0007669"/>
    <property type="project" value="InterPro"/>
</dbReference>
<evidence type="ECO:0000313" key="7">
    <source>
        <dbReference type="EMBL" id="KAK9824611.1"/>
    </source>
</evidence>
<dbReference type="Pfam" id="PF13499">
    <property type="entry name" value="EF-hand_7"/>
    <property type="match status" value="1"/>
</dbReference>
<dbReference type="InterPro" id="IPR011992">
    <property type="entry name" value="EF-hand-dom_pair"/>
</dbReference>
<feature type="compositionally biased region" description="Low complexity" evidence="5">
    <location>
        <begin position="796"/>
        <end position="815"/>
    </location>
</feature>
<dbReference type="InterPro" id="IPR015943">
    <property type="entry name" value="WD40/YVTN_repeat-like_dom_sf"/>
</dbReference>
<feature type="region of interest" description="Disordered" evidence="5">
    <location>
        <begin position="872"/>
        <end position="903"/>
    </location>
</feature>
<keyword evidence="8" id="KW-1185">Reference proteome</keyword>
<evidence type="ECO:0000256" key="5">
    <source>
        <dbReference type="SAM" id="MobiDB-lite"/>
    </source>
</evidence>
<feature type="repeat" description="WD" evidence="4">
    <location>
        <begin position="334"/>
        <end position="375"/>
    </location>
</feature>
<dbReference type="InterPro" id="IPR036322">
    <property type="entry name" value="WD40_repeat_dom_sf"/>
</dbReference>
<evidence type="ECO:0000256" key="4">
    <source>
        <dbReference type="PROSITE-ProRule" id="PRU00221"/>
    </source>
</evidence>
<dbReference type="PANTHER" id="PTHR44324">
    <property type="entry name" value="WD40 REPEAT DOMAIN 95"/>
    <property type="match status" value="1"/>
</dbReference>
<comment type="caution">
    <text evidence="7">The sequence shown here is derived from an EMBL/GenBank/DDBJ whole genome shotgun (WGS) entry which is preliminary data.</text>
</comment>
<dbReference type="SUPFAM" id="SSF47473">
    <property type="entry name" value="EF-hand"/>
    <property type="match status" value="1"/>
</dbReference>
<keyword evidence="3" id="KW-0106">Calcium</keyword>
<dbReference type="Gene3D" id="1.10.238.10">
    <property type="entry name" value="EF-hand"/>
    <property type="match status" value="1"/>
</dbReference>
<dbReference type="SMART" id="SM00320">
    <property type="entry name" value="WD40"/>
    <property type="match status" value="12"/>
</dbReference>
<feature type="repeat" description="WD" evidence="4">
    <location>
        <begin position="557"/>
        <end position="597"/>
    </location>
</feature>
<accession>A0AAW1QT22</accession>
<dbReference type="PROSITE" id="PS00018">
    <property type="entry name" value="EF_HAND_1"/>
    <property type="match status" value="1"/>
</dbReference>
<dbReference type="SUPFAM" id="SSF50978">
    <property type="entry name" value="WD40 repeat-like"/>
    <property type="match status" value="2"/>
</dbReference>
<gene>
    <name evidence="7" type="ORF">WJX72_011706</name>
</gene>
<organism evidence="7 8">
    <name type="scientific">[Myrmecia] bisecta</name>
    <dbReference type="NCBI Taxonomy" id="41462"/>
    <lineage>
        <taxon>Eukaryota</taxon>
        <taxon>Viridiplantae</taxon>
        <taxon>Chlorophyta</taxon>
        <taxon>core chlorophytes</taxon>
        <taxon>Trebouxiophyceae</taxon>
        <taxon>Trebouxiales</taxon>
        <taxon>Trebouxiaceae</taxon>
        <taxon>Myrmecia</taxon>
    </lineage>
</organism>
<dbReference type="Gene3D" id="2.130.10.10">
    <property type="entry name" value="YVTN repeat-like/Quinoprotein amine dehydrogenase"/>
    <property type="match status" value="4"/>
</dbReference>
<dbReference type="PROSITE" id="PS50082">
    <property type="entry name" value="WD_REPEATS_2"/>
    <property type="match status" value="5"/>
</dbReference>
<dbReference type="PANTHER" id="PTHR44324:SF4">
    <property type="entry name" value="WD40 REPEAT DOMAIN 95"/>
    <property type="match status" value="1"/>
</dbReference>
<feature type="domain" description="EF-hand" evidence="6">
    <location>
        <begin position="45"/>
        <end position="80"/>
    </location>
</feature>
<feature type="repeat" description="WD" evidence="4">
    <location>
        <begin position="471"/>
        <end position="505"/>
    </location>
</feature>
<dbReference type="PROSITE" id="PS50294">
    <property type="entry name" value="WD_REPEATS_REGION"/>
    <property type="match status" value="2"/>
</dbReference>
<protein>
    <recommendedName>
        <fullName evidence="6">EF-hand domain-containing protein</fullName>
    </recommendedName>
</protein>
<dbReference type="InterPro" id="IPR018247">
    <property type="entry name" value="EF_Hand_1_Ca_BS"/>
</dbReference>
<evidence type="ECO:0000259" key="6">
    <source>
        <dbReference type="PROSITE" id="PS50222"/>
    </source>
</evidence>
<evidence type="ECO:0000256" key="3">
    <source>
        <dbReference type="ARBA" id="ARBA00022837"/>
    </source>
</evidence>
<sequence>MEQEINLEQLQQMKKAFEDADEDGSGELDIDQFTEKLGPHLRENTTKEEMDQLFMKIDADCGGTVDWDEFTNFFFLQRKVDSAADKQEWRFFPQDFKSKNETTSHHRDTVEKVYYCSAVDRYVTCGRDATLRLWSPTDLAHNKTISNGTSWVTDCVYMPTARRLVCTSMDRALSFYDISRGVADLTGRVYASGAMGVPLCITSAFNERDEQEHVIFGDSNGGVVMLQCGPRELPARDLIYTDAHRDYEYIHKDHTDWVTQVTMIHELGLVSSSLDATLKITDVSRGKVCHNVTVHSKGVNAFAYSKAFSVVASGGLERDVLIWQANTNHKVGELIGHSASISHLAVDNKRSQVISLAADKVIKIWDLRNCRCLQTITDVDWPHAEDSKPSVMMYDPHRHRLVTALHSPVIWRHHCVSDDVAGHKTPLCAALYNSAFHVVVSGDDSGTICMWNVLNGHQEGHFSKAHGNAKISAMTFDTNERRLLTAAADGSIKMWNFNNGSQLREFKHSEPPMEFTSLLFVHDDNRESNEVVATGWNCKVYIWEDQDEECVKEYRTFTGHREDILCMAQHAPAMLATGDYEGRINIWNMHSGERRMSLFHRANRYETAVEQLLFLPARQIGGAPTLLSCGGDGQMRVWRVGASGQLLCTLKAAQGCIDCVNTICCDNQHQFVVVGDTSGHLRVWDVSGHIDASSEAAAAASFKQVGLWRAHQMAISSVRHVEGRDLVVVACQDTLVSLWTMTGGLVGIFGKHTWKLDDPTSYADPQGLRTEPPMGEYDYLRSIAYTDDGDDLAPEASTSSASSSGSENLEGSSLTRPASQVMALRRMRAKEAAVSAARLSDQIHANLHLHQPAHVPHDVTVLQAEHQSSAILGKGDKKQPERGRAHHHTAGQRSSLIAAARKH</sequence>
<dbReference type="CDD" id="cd00200">
    <property type="entry name" value="WD40"/>
    <property type="match status" value="1"/>
</dbReference>
<dbReference type="EMBL" id="JALJOR010000002">
    <property type="protein sequence ID" value="KAK9824611.1"/>
    <property type="molecule type" value="Genomic_DNA"/>
</dbReference>
<reference evidence="7 8" key="1">
    <citation type="journal article" date="2024" name="Nat. Commun.">
        <title>Phylogenomics reveals the evolutionary origins of lichenization in chlorophyte algae.</title>
        <authorList>
            <person name="Puginier C."/>
            <person name="Libourel C."/>
            <person name="Otte J."/>
            <person name="Skaloud P."/>
            <person name="Haon M."/>
            <person name="Grisel S."/>
            <person name="Petersen M."/>
            <person name="Berrin J.G."/>
            <person name="Delaux P.M."/>
            <person name="Dal Grande F."/>
            <person name="Keller J."/>
        </authorList>
    </citation>
    <scope>NUCLEOTIDE SEQUENCE [LARGE SCALE GENOMIC DNA]</scope>
    <source>
        <strain evidence="7 8">SAG 2043</strain>
    </source>
</reference>
<dbReference type="Proteomes" id="UP001489004">
    <property type="component" value="Unassembled WGS sequence"/>
</dbReference>
<feature type="compositionally biased region" description="Basic and acidic residues" evidence="5">
    <location>
        <begin position="874"/>
        <end position="883"/>
    </location>
</feature>
<evidence type="ECO:0000256" key="1">
    <source>
        <dbReference type="ARBA" id="ARBA00022574"/>
    </source>
</evidence>
<name>A0AAW1QT22_9CHLO</name>
<dbReference type="InterPro" id="IPR019775">
    <property type="entry name" value="WD40_repeat_CS"/>
</dbReference>
<dbReference type="InterPro" id="IPR001680">
    <property type="entry name" value="WD40_rpt"/>
</dbReference>
<proteinExistence type="predicted"/>
<feature type="repeat" description="WD" evidence="4">
    <location>
        <begin position="103"/>
        <end position="135"/>
    </location>
</feature>
<dbReference type="InterPro" id="IPR002048">
    <property type="entry name" value="EF_hand_dom"/>
</dbReference>
<feature type="domain" description="EF-hand" evidence="6">
    <location>
        <begin position="8"/>
        <end position="43"/>
    </location>
</feature>
<dbReference type="Pfam" id="PF00400">
    <property type="entry name" value="WD40"/>
    <property type="match status" value="4"/>
</dbReference>
<dbReference type="InterPro" id="IPR051242">
    <property type="entry name" value="WD-EF-hand_domain"/>
</dbReference>
<evidence type="ECO:0000313" key="8">
    <source>
        <dbReference type="Proteomes" id="UP001489004"/>
    </source>
</evidence>
<dbReference type="PROSITE" id="PS50222">
    <property type="entry name" value="EF_HAND_2"/>
    <property type="match status" value="2"/>
</dbReference>